<accession>A0A420IA33</accession>
<proteinExistence type="predicted"/>
<evidence type="ECO:0000256" key="1">
    <source>
        <dbReference type="SAM" id="MobiDB-lite"/>
    </source>
</evidence>
<gene>
    <name evidence="3" type="ORF">GcC1_102017</name>
</gene>
<evidence type="ECO:0000259" key="2">
    <source>
        <dbReference type="Pfam" id="PF22936"/>
    </source>
</evidence>
<comment type="caution">
    <text evidence="3">The sequence shown here is derived from an EMBL/GenBank/DDBJ whole genome shotgun (WGS) entry which is preliminary data.</text>
</comment>
<evidence type="ECO:0000313" key="3">
    <source>
        <dbReference type="EMBL" id="RKF71345.1"/>
    </source>
</evidence>
<feature type="domain" description="Retrovirus-related Pol polyprotein from transposon TNT 1-94-like beta-barrel" evidence="2">
    <location>
        <begin position="422"/>
        <end position="506"/>
    </location>
</feature>
<feature type="region of interest" description="Disordered" evidence="1">
    <location>
        <begin position="274"/>
        <end position="294"/>
    </location>
</feature>
<protein>
    <recommendedName>
        <fullName evidence="2">Retrovirus-related Pol polyprotein from transposon TNT 1-94-like beta-barrel domain-containing protein</fullName>
    </recommendedName>
</protein>
<reference evidence="3 4" key="1">
    <citation type="journal article" date="2018" name="BMC Genomics">
        <title>Comparative genome analyses reveal sequence features reflecting distinct modes of host-adaptation between dicot and monocot powdery mildew.</title>
        <authorList>
            <person name="Wu Y."/>
            <person name="Ma X."/>
            <person name="Pan Z."/>
            <person name="Kale S.D."/>
            <person name="Song Y."/>
            <person name="King H."/>
            <person name="Zhang Q."/>
            <person name="Presley C."/>
            <person name="Deng X."/>
            <person name="Wei C.I."/>
            <person name="Xiao S."/>
        </authorList>
    </citation>
    <scope>NUCLEOTIDE SEQUENCE [LARGE SCALE GENOMIC DNA]</scope>
    <source>
        <strain evidence="3">UCSC1</strain>
    </source>
</reference>
<dbReference type="Pfam" id="PF22936">
    <property type="entry name" value="Pol_BBD"/>
    <property type="match status" value="1"/>
</dbReference>
<dbReference type="Proteomes" id="UP000285405">
    <property type="component" value="Unassembled WGS sequence"/>
</dbReference>
<evidence type="ECO:0000313" key="4">
    <source>
        <dbReference type="Proteomes" id="UP000285405"/>
    </source>
</evidence>
<dbReference type="OrthoDB" id="3595805at2759"/>
<feature type="compositionally biased region" description="Basic and acidic residues" evidence="1">
    <location>
        <begin position="274"/>
        <end position="283"/>
    </location>
</feature>
<name>A0A420IA33_9PEZI</name>
<sequence length="677" mass="77835">MSSESFSTNPSNGVIILKGTQNYLEWIYTIKMVSNGSSTSDIKNVWKYIDPKGGVNPEIPILSARPTTRDVNPAATSISKLSPIELEDFKFRNNMWKEEKMEIQEIERRLEMVQNKVLGSISESLLPQLKSTSTIKEILKHLSNKFRPSDQARKQELFQKWNTLKLPPKDRMIIPWLDEWESVFEEAKELKMSIAESPQAQYDFLFTSRQINEAWATSNLVGIGIDLEYGRLVSDFPGYLKEFRQHQRLNEIFSRNPQNSSNSFASSGVFAVTKDDEDQKKMPEPSTTHKGRKQNGEKVCLCGLNHLYEKCFYINYRNTKPPPNFHYRKETFDNISNKLKPNSMEKLRNTLKSKYGYDPIKTPSEALNLEYVGFTRQQIYNEPTMNQMGSFTTLFDSNTFKRASLLTSDLMSDHKFHLHDHWVLDSGSDVHICNNELLHQFEKTETPSKDHHIVSGTAKYPVVAWGTCKVSISTKEKGSYITLNKVALIPGFMTNLISLRLLNAKGVHWNTLTPLHMFQSDGSFFCTLFQSGRHWTFEKYPIKGIQAKKFSEKEQGVVCFGGANRNIRHKTFDKVQLHRIFGHPSPEVVDHISDAARKGSITVLNTKPAPKTIQCETCALSKSHQLISRVSDKEHPHMKPFERLTLDLIPMREGFNSNTQIIHFQVSRIYKKSREFN</sequence>
<dbReference type="AlphaFoldDB" id="A0A420IA33"/>
<organism evidence="3 4">
    <name type="scientific">Golovinomyces cichoracearum</name>
    <dbReference type="NCBI Taxonomy" id="62708"/>
    <lineage>
        <taxon>Eukaryota</taxon>
        <taxon>Fungi</taxon>
        <taxon>Dikarya</taxon>
        <taxon>Ascomycota</taxon>
        <taxon>Pezizomycotina</taxon>
        <taxon>Leotiomycetes</taxon>
        <taxon>Erysiphales</taxon>
        <taxon>Erysiphaceae</taxon>
        <taxon>Golovinomyces</taxon>
    </lineage>
</organism>
<dbReference type="InterPro" id="IPR054722">
    <property type="entry name" value="PolX-like_BBD"/>
</dbReference>
<dbReference type="EMBL" id="MCBR01010218">
    <property type="protein sequence ID" value="RKF71345.1"/>
    <property type="molecule type" value="Genomic_DNA"/>
</dbReference>